<dbReference type="PANTHER" id="PTHR38224:SF1">
    <property type="entry name" value="PHLOEM SPECIFIC PROTEIN"/>
    <property type="match status" value="1"/>
</dbReference>
<dbReference type="PANTHER" id="PTHR38224">
    <property type="entry name" value="PHLOEM SPECIFIC PROTEIN"/>
    <property type="match status" value="1"/>
</dbReference>
<dbReference type="AlphaFoldDB" id="A0AAN9M9Y9"/>
<name>A0AAN9M9Y9_CANGL</name>
<evidence type="ECO:0000313" key="1">
    <source>
        <dbReference type="EMBL" id="KAK7350652.1"/>
    </source>
</evidence>
<organism evidence="1 2">
    <name type="scientific">Canavalia gladiata</name>
    <name type="common">Sword bean</name>
    <name type="synonym">Dolichos gladiatus</name>
    <dbReference type="NCBI Taxonomy" id="3824"/>
    <lineage>
        <taxon>Eukaryota</taxon>
        <taxon>Viridiplantae</taxon>
        <taxon>Streptophyta</taxon>
        <taxon>Embryophyta</taxon>
        <taxon>Tracheophyta</taxon>
        <taxon>Spermatophyta</taxon>
        <taxon>Magnoliopsida</taxon>
        <taxon>eudicotyledons</taxon>
        <taxon>Gunneridae</taxon>
        <taxon>Pentapetalae</taxon>
        <taxon>rosids</taxon>
        <taxon>fabids</taxon>
        <taxon>Fabales</taxon>
        <taxon>Fabaceae</taxon>
        <taxon>Papilionoideae</taxon>
        <taxon>50 kb inversion clade</taxon>
        <taxon>NPAAA clade</taxon>
        <taxon>indigoferoid/millettioid clade</taxon>
        <taxon>Phaseoleae</taxon>
        <taxon>Canavalia</taxon>
    </lineage>
</organism>
<keyword evidence="2" id="KW-1185">Reference proteome</keyword>
<evidence type="ECO:0000313" key="2">
    <source>
        <dbReference type="Proteomes" id="UP001367508"/>
    </source>
</evidence>
<reference evidence="1 2" key="1">
    <citation type="submission" date="2024-01" db="EMBL/GenBank/DDBJ databases">
        <title>The genomes of 5 underutilized Papilionoideae crops provide insights into root nodulation and disease resistanc.</title>
        <authorList>
            <person name="Jiang F."/>
        </authorList>
    </citation>
    <scope>NUCLEOTIDE SEQUENCE [LARGE SCALE GENOMIC DNA]</scope>
    <source>
        <strain evidence="1">LVBAO_FW01</strain>
        <tissue evidence="1">Leaves</tissue>
    </source>
</reference>
<protein>
    <submittedName>
        <fullName evidence="1">Uncharacterized protein</fullName>
    </submittedName>
</protein>
<sequence>MSTFNDYHRISESSLQYPNADLAYTKRVVYEEDDIERTNRRHHHHHHPETHERVKVVEYEQVPERRYGTDVVYQENVEVDQYYPQRRTVWP</sequence>
<accession>A0AAN9M9Y9</accession>
<gene>
    <name evidence="1" type="ORF">VNO77_09500</name>
</gene>
<dbReference type="Proteomes" id="UP001367508">
    <property type="component" value="Unassembled WGS sequence"/>
</dbReference>
<comment type="caution">
    <text evidence="1">The sequence shown here is derived from an EMBL/GenBank/DDBJ whole genome shotgun (WGS) entry which is preliminary data.</text>
</comment>
<dbReference type="EMBL" id="JAYMYQ010000002">
    <property type="protein sequence ID" value="KAK7350652.1"/>
    <property type="molecule type" value="Genomic_DNA"/>
</dbReference>
<proteinExistence type="predicted"/>